<evidence type="ECO:0000256" key="1">
    <source>
        <dbReference type="SAM" id="SignalP"/>
    </source>
</evidence>
<gene>
    <name evidence="2" type="ORF">DK847_14890</name>
</gene>
<name>A0A2W2BID4_9HYPH</name>
<accession>A0A2W2BID4</accession>
<organism evidence="2 3">
    <name type="scientific">Aestuariivirga litoralis</name>
    <dbReference type="NCBI Taxonomy" id="2650924"/>
    <lineage>
        <taxon>Bacteria</taxon>
        <taxon>Pseudomonadati</taxon>
        <taxon>Pseudomonadota</taxon>
        <taxon>Alphaproteobacteria</taxon>
        <taxon>Hyphomicrobiales</taxon>
        <taxon>Aestuariivirgaceae</taxon>
        <taxon>Aestuariivirga</taxon>
    </lineage>
</organism>
<protein>
    <submittedName>
        <fullName evidence="2">TonB-dependent receptor</fullName>
    </submittedName>
</protein>
<feature type="chain" id="PRO_5016065933" evidence="1">
    <location>
        <begin position="23"/>
        <end position="1169"/>
    </location>
</feature>
<reference evidence="3" key="1">
    <citation type="submission" date="2018-06" db="EMBL/GenBank/DDBJ databases">
        <title>Aestuariibacter litoralis strain KCTC 52945T.</title>
        <authorList>
            <person name="Li X."/>
            <person name="Salam N."/>
            <person name="Li J.-L."/>
            <person name="Chen Y.-M."/>
            <person name="Yang Z.-W."/>
            <person name="Zhang L.-Y."/>
            <person name="Han M.-X."/>
            <person name="Xiao M."/>
            <person name="Li W.-J."/>
        </authorList>
    </citation>
    <scope>NUCLEOTIDE SEQUENCE [LARGE SCALE GENOMIC DNA]</scope>
    <source>
        <strain evidence="3">KCTC 52945</strain>
    </source>
</reference>
<dbReference type="SUPFAM" id="SSF56935">
    <property type="entry name" value="Porins"/>
    <property type="match status" value="1"/>
</dbReference>
<evidence type="ECO:0000313" key="2">
    <source>
        <dbReference type="EMBL" id="PZF75939.1"/>
    </source>
</evidence>
<evidence type="ECO:0000313" key="3">
    <source>
        <dbReference type="Proteomes" id="UP000248795"/>
    </source>
</evidence>
<comment type="caution">
    <text evidence="2">The sequence shown here is derived from an EMBL/GenBank/DDBJ whole genome shotgun (WGS) entry which is preliminary data.</text>
</comment>
<feature type="signal peptide" evidence="1">
    <location>
        <begin position="1"/>
        <end position="22"/>
    </location>
</feature>
<dbReference type="EMBL" id="QKVK01000007">
    <property type="protein sequence ID" value="PZF75939.1"/>
    <property type="molecule type" value="Genomic_DNA"/>
</dbReference>
<keyword evidence="3" id="KW-1185">Reference proteome</keyword>
<keyword evidence="2" id="KW-0675">Receptor</keyword>
<keyword evidence="1" id="KW-0732">Signal</keyword>
<dbReference type="AlphaFoldDB" id="A0A2W2BID4"/>
<sequence length="1169" mass="125299">MRPGRLALVTAMLLCGTALAQADEAGEALFSISVDGQHVAGTPGTPDPNRKADMALEGADIQVKYDGLNAKPFLNAATTSSRRSFAVGEVVEFLASSNYPAYVTRQEIRIFATGRHAPAAPVAVVKVGKGNLARWTMPEVAATQGFDDFAYVLRVYDAKGRFDETRPLTLVRRSALETAPEEAGPTAPGFSDDNTAFRNIRVDGGAVTVAGRNVPPGAAVQVLGETIPVDGEGAFVVQRILPIGEHDVDVALKAGKAGSLTFDRSINIPSNEWFYVGLADLTLGSRTGSKHIEDVAPGEYDGVYDKGRAAFYLKGKIKGSWLLTAAADTGDGSIENMLTGLDDRDPRSFLKRIDPEDYYPVYGDDSVAIEDAPTSGKFYVRLERGDSRVVWGNFKTDIRGTEFLRNDRALYGGNVVLKTDRMVPSGERSGEVHAYAAQPGTLPQRDVFRGTGGSAYFLTHQDVTTGSETLYVEVRNPVTGRVVSRKTLVYGRDYSIDYLQGVVLLDEPLSSSADDGNLVRDGAIGGNQQYLVAAYEYVPTAGDVDGYVYGGRAQQWVGDHVRLGVTGALEKTGAADQKLGGADIQFYKSEKTFLEGEVAVTDGPGFGFSESLNGGLTITEPGIAGSAGDPAMAYRVLGRLDPGEIVPGAKGDLEASFAYKQAGFSTLDEQVTQDRYEYGLKGDLELTERLTLNFYGDRLESGGDVTQNQAGADLTYLLREGLLLSAGIQQLDVDNPDDNTDGTRTDTALKLTRILSDTSSVYAFGQATLARTGNVDLNNRGGVGGTRQFTDTIDGSAEISYGDGGIGGRALLSYQPVASDRYYIGYALAPGNYVANDLLSGNQTDDLGGIIAGVSHGFSERLSVYAEDKYNFWSDQPSLTQVYGVTYTPTPEWNLGGAIESGRVWGDTADLGFADSNVNRNAVSATAVYNPNDRMTASVKGEVRFDDNNGADGGDQTAYYLAARLSNALNENWRVLAALDAVVSDATDSSIGGNFVEASLGYAYRPVLNDRLNALAKYVYVYDAPGPDQVNIDGEIGGPSQQSHILSVDATYDLTQMISIGGKYGLRFGQWKPQDEDGNDGDWESSNAQLAVLRADLHVVKKWDVLVEGRCLWESASESANWGAVAALYRQINDNFDVGVGYNFGRYSDDLADLTANDQGFFVNAIGKL</sequence>
<proteinExistence type="predicted"/>
<dbReference type="Proteomes" id="UP000248795">
    <property type="component" value="Unassembled WGS sequence"/>
</dbReference>
<dbReference type="RefSeq" id="WP_111199323.1">
    <property type="nucleotide sequence ID" value="NZ_QKVK01000007.1"/>
</dbReference>